<name>A0ABU8NNT4_9SPHI</name>
<protein>
    <submittedName>
        <fullName evidence="3">M28 family peptidase</fullName>
    </submittedName>
</protein>
<dbReference type="SUPFAM" id="SSF53187">
    <property type="entry name" value="Zn-dependent exopeptidases"/>
    <property type="match status" value="1"/>
</dbReference>
<dbReference type="PANTHER" id="PTHR12147">
    <property type="entry name" value="METALLOPEPTIDASE M28 FAMILY MEMBER"/>
    <property type="match status" value="1"/>
</dbReference>
<accession>A0ABU8NNT4</accession>
<sequence length="382" mass="42341">MKTHFLILFLFIAGPALSQDIHYAHEMVKELSSKELWGRGYTNNGMAKAADLICSAFKAYGLSPMNGTDFKQAFSFPVNTFPGKMQVTINGKKLSPGKDFIVMPQSIGKIAKGKFEQKDSITFADSSERVIAILKDKLTWSVAPEQGDFTGIEIKKNAIKGLPLNFQINVENSFIPEFNTANICGVVKGTTKPDSVLVITAHYDHLGGMGNKTYFPGANDNASGISFLLSLAKYYAANPQPYTMAFICFAGEEAGLLGSKYFTEYPLLALQKIRFLINVDMVGTGETGITVVNATIHQKEFSLLNQLNDKNKYLKKINSRGKAANSDHYFFTEKDVPAFFIYTTGGISAYHDIYDRSKTLPLTEYQDLFKLFVDFNAALMNK</sequence>
<reference evidence="3 4" key="1">
    <citation type="submission" date="2024-03" db="EMBL/GenBank/DDBJ databases">
        <title>Sequence of Lycoming College Course Isolates.</title>
        <authorList>
            <person name="Plotts O."/>
            <person name="Newman J."/>
        </authorList>
    </citation>
    <scope>NUCLEOTIDE SEQUENCE [LARGE SCALE GENOMIC DNA]</scope>
    <source>
        <strain evidence="3 4">CJB-3</strain>
    </source>
</reference>
<evidence type="ECO:0000256" key="1">
    <source>
        <dbReference type="SAM" id="SignalP"/>
    </source>
</evidence>
<gene>
    <name evidence="3" type="ORF">WAE58_15900</name>
</gene>
<dbReference type="Gene3D" id="3.40.630.10">
    <property type="entry name" value="Zn peptidases"/>
    <property type="match status" value="1"/>
</dbReference>
<feature type="chain" id="PRO_5045255267" evidence="1">
    <location>
        <begin position="19"/>
        <end position="382"/>
    </location>
</feature>
<organism evidence="3 4">
    <name type="scientific">Pedobacter panaciterrae</name>
    <dbReference type="NCBI Taxonomy" id="363849"/>
    <lineage>
        <taxon>Bacteria</taxon>
        <taxon>Pseudomonadati</taxon>
        <taxon>Bacteroidota</taxon>
        <taxon>Sphingobacteriia</taxon>
        <taxon>Sphingobacteriales</taxon>
        <taxon>Sphingobacteriaceae</taxon>
        <taxon>Pedobacter</taxon>
    </lineage>
</organism>
<dbReference type="Proteomes" id="UP001378956">
    <property type="component" value="Unassembled WGS sequence"/>
</dbReference>
<keyword evidence="1" id="KW-0732">Signal</keyword>
<proteinExistence type="predicted"/>
<evidence type="ECO:0000259" key="2">
    <source>
        <dbReference type="Pfam" id="PF04389"/>
    </source>
</evidence>
<evidence type="ECO:0000313" key="4">
    <source>
        <dbReference type="Proteomes" id="UP001378956"/>
    </source>
</evidence>
<keyword evidence="4" id="KW-1185">Reference proteome</keyword>
<feature type="domain" description="Peptidase M28" evidence="2">
    <location>
        <begin position="182"/>
        <end position="372"/>
    </location>
</feature>
<dbReference type="RefSeq" id="WP_172662260.1">
    <property type="nucleotide sequence ID" value="NZ_CBFGNQ010000032.1"/>
</dbReference>
<dbReference type="EMBL" id="JBBEUB010000005">
    <property type="protein sequence ID" value="MEJ2903927.1"/>
    <property type="molecule type" value="Genomic_DNA"/>
</dbReference>
<dbReference type="PANTHER" id="PTHR12147:SF26">
    <property type="entry name" value="PEPTIDASE M28 DOMAIN-CONTAINING PROTEIN"/>
    <property type="match status" value="1"/>
</dbReference>
<comment type="caution">
    <text evidence="3">The sequence shown here is derived from an EMBL/GenBank/DDBJ whole genome shotgun (WGS) entry which is preliminary data.</text>
</comment>
<evidence type="ECO:0000313" key="3">
    <source>
        <dbReference type="EMBL" id="MEJ2903927.1"/>
    </source>
</evidence>
<dbReference type="InterPro" id="IPR007484">
    <property type="entry name" value="Peptidase_M28"/>
</dbReference>
<dbReference type="InterPro" id="IPR045175">
    <property type="entry name" value="M28_fam"/>
</dbReference>
<feature type="signal peptide" evidence="1">
    <location>
        <begin position="1"/>
        <end position="18"/>
    </location>
</feature>
<dbReference type="Pfam" id="PF04389">
    <property type="entry name" value="Peptidase_M28"/>
    <property type="match status" value="1"/>
</dbReference>